<dbReference type="InterPro" id="IPR052206">
    <property type="entry name" value="Retinol_saturase"/>
</dbReference>
<dbReference type="Proteomes" id="UP000823860">
    <property type="component" value="Unassembled WGS sequence"/>
</dbReference>
<keyword evidence="5" id="KW-0520">NAD</keyword>
<dbReference type="PANTHER" id="PTHR46091">
    <property type="entry name" value="BLR7054 PROTEIN"/>
    <property type="match status" value="1"/>
</dbReference>
<dbReference type="EMBL" id="DWZE01000080">
    <property type="protein sequence ID" value="HJA83684.1"/>
    <property type="molecule type" value="Genomic_DNA"/>
</dbReference>
<keyword evidence="1" id="KW-0285">Flavoprotein</keyword>
<evidence type="ECO:0000313" key="8">
    <source>
        <dbReference type="Proteomes" id="UP000823860"/>
    </source>
</evidence>
<keyword evidence="2" id="KW-0732">Signal</keyword>
<evidence type="ECO:0000259" key="6">
    <source>
        <dbReference type="Pfam" id="PF01593"/>
    </source>
</evidence>
<organism evidence="7 8">
    <name type="scientific">Candidatus Bacteroides intestinavium</name>
    <dbReference type="NCBI Taxonomy" id="2838469"/>
    <lineage>
        <taxon>Bacteria</taxon>
        <taxon>Pseudomonadati</taxon>
        <taxon>Bacteroidota</taxon>
        <taxon>Bacteroidia</taxon>
        <taxon>Bacteroidales</taxon>
        <taxon>Bacteroidaceae</taxon>
        <taxon>Bacteroides</taxon>
    </lineage>
</organism>
<dbReference type="PANTHER" id="PTHR46091:SF3">
    <property type="entry name" value="AMINE OXIDASE DOMAIN-CONTAINING PROTEIN"/>
    <property type="match status" value="1"/>
</dbReference>
<evidence type="ECO:0000256" key="2">
    <source>
        <dbReference type="ARBA" id="ARBA00022729"/>
    </source>
</evidence>
<name>A0A9D2HSL6_9BACE</name>
<dbReference type="PRINTS" id="PR00420">
    <property type="entry name" value="RNGMNOXGNASE"/>
</dbReference>
<evidence type="ECO:0000313" key="7">
    <source>
        <dbReference type="EMBL" id="HJA83684.1"/>
    </source>
</evidence>
<proteinExistence type="predicted"/>
<comment type="caution">
    <text evidence="7">The sequence shown here is derived from an EMBL/GenBank/DDBJ whole genome shotgun (WGS) entry which is preliminary data.</text>
</comment>
<dbReference type="GO" id="GO:0016491">
    <property type="term" value="F:oxidoreductase activity"/>
    <property type="evidence" value="ECO:0007669"/>
    <property type="project" value="InterPro"/>
</dbReference>
<evidence type="ECO:0000256" key="5">
    <source>
        <dbReference type="ARBA" id="ARBA00023027"/>
    </source>
</evidence>
<evidence type="ECO:0000256" key="4">
    <source>
        <dbReference type="ARBA" id="ARBA00022857"/>
    </source>
</evidence>
<gene>
    <name evidence="7" type="ORF">H9785_06930</name>
</gene>
<keyword evidence="4" id="KW-0521">NADP</keyword>
<sequence>MNQAKDIVIIGGGLGGLTTGALLAREGCRVTVLEKNPVIGGGLQCFRRGGVLFETGMHVLGGFMPGHNLYRICRYLGILDRLDIRPTDPDCMDAVTIGTDTYRLPRGKEPFTDYLARLFPRQADALRRYMDALWALSEEVDLFYLRPDDGLGLAKGHSEEFLLPADEFIARYVDDPRLAELLAYMNPLYGGVAGHTPAFVHALINVLYIRGSALFVDGSQQMADALADVIRRAGGSIHAGDPVQGIDVEDRQATRVRTRSGREYTADWYISDLHPCTLLDLLPDKAFPKSYRDRLHAIPNTYSAFSLYIKFREDARRPYVNHPCYWLEEHGRVWQLGDYDEETFPRGFMYLTPPARDQGPWAARMTVSCPMPFHAVGRWAGSLTGHRPPDYLAWKERTLQRVLDKLERACPGIRDDIECCFASTPLTIRDYYGTKEGALYGYNRDCKDMALSQLPVATKVRNLLLTGQNINLHGICGVPLTAIETAEALVGRGEIVRKINECRN</sequence>
<evidence type="ECO:0000256" key="3">
    <source>
        <dbReference type="ARBA" id="ARBA00022827"/>
    </source>
</evidence>
<dbReference type="Gene3D" id="3.50.50.60">
    <property type="entry name" value="FAD/NAD(P)-binding domain"/>
    <property type="match status" value="2"/>
</dbReference>
<dbReference type="InterPro" id="IPR036188">
    <property type="entry name" value="FAD/NAD-bd_sf"/>
</dbReference>
<dbReference type="AlphaFoldDB" id="A0A9D2HSL6"/>
<dbReference type="Pfam" id="PF01593">
    <property type="entry name" value="Amino_oxidase"/>
    <property type="match status" value="1"/>
</dbReference>
<accession>A0A9D2HSL6</accession>
<feature type="domain" description="Amine oxidase" evidence="6">
    <location>
        <begin position="14"/>
        <end position="488"/>
    </location>
</feature>
<keyword evidence="3" id="KW-0274">FAD</keyword>
<dbReference type="SUPFAM" id="SSF51905">
    <property type="entry name" value="FAD/NAD(P)-binding domain"/>
    <property type="match status" value="1"/>
</dbReference>
<protein>
    <submittedName>
        <fullName evidence="7">NAD(P)/FAD-dependent oxidoreductase</fullName>
    </submittedName>
</protein>
<reference evidence="7" key="1">
    <citation type="journal article" date="2021" name="PeerJ">
        <title>Extensive microbial diversity within the chicken gut microbiome revealed by metagenomics and culture.</title>
        <authorList>
            <person name="Gilroy R."/>
            <person name="Ravi A."/>
            <person name="Getino M."/>
            <person name="Pursley I."/>
            <person name="Horton D.L."/>
            <person name="Alikhan N.F."/>
            <person name="Baker D."/>
            <person name="Gharbi K."/>
            <person name="Hall N."/>
            <person name="Watson M."/>
            <person name="Adriaenssens E.M."/>
            <person name="Foster-Nyarko E."/>
            <person name="Jarju S."/>
            <person name="Secka A."/>
            <person name="Antonio M."/>
            <person name="Oren A."/>
            <person name="Chaudhuri R.R."/>
            <person name="La Ragione R."/>
            <person name="Hildebrand F."/>
            <person name="Pallen M.J."/>
        </authorList>
    </citation>
    <scope>NUCLEOTIDE SEQUENCE</scope>
    <source>
        <strain evidence="7">ChiHecec1B25-7008</strain>
    </source>
</reference>
<evidence type="ECO:0000256" key="1">
    <source>
        <dbReference type="ARBA" id="ARBA00022630"/>
    </source>
</evidence>
<dbReference type="InterPro" id="IPR002937">
    <property type="entry name" value="Amino_oxidase"/>
</dbReference>
<reference evidence="7" key="2">
    <citation type="submission" date="2021-04" db="EMBL/GenBank/DDBJ databases">
        <authorList>
            <person name="Gilroy R."/>
        </authorList>
    </citation>
    <scope>NUCLEOTIDE SEQUENCE</scope>
    <source>
        <strain evidence="7">ChiHecec1B25-7008</strain>
    </source>
</reference>